<evidence type="ECO:0000313" key="9">
    <source>
        <dbReference type="Proteomes" id="UP001589610"/>
    </source>
</evidence>
<reference evidence="8 9" key="1">
    <citation type="submission" date="2024-09" db="EMBL/GenBank/DDBJ databases">
        <authorList>
            <person name="Sun Q."/>
            <person name="Mori K."/>
        </authorList>
    </citation>
    <scope>NUCLEOTIDE SEQUENCE [LARGE SCALE GENOMIC DNA]</scope>
    <source>
        <strain evidence="8 9">JCM 3028</strain>
    </source>
</reference>
<evidence type="ECO:0000313" key="8">
    <source>
        <dbReference type="EMBL" id="MFB9681555.1"/>
    </source>
</evidence>
<dbReference type="RefSeq" id="WP_386162615.1">
    <property type="nucleotide sequence ID" value="NZ_JBHMBS010000035.1"/>
</dbReference>
<evidence type="ECO:0000259" key="6">
    <source>
        <dbReference type="PROSITE" id="PS50043"/>
    </source>
</evidence>
<dbReference type="Gene3D" id="3.40.50.2300">
    <property type="match status" value="1"/>
</dbReference>
<dbReference type="EMBL" id="JBHMBS010000035">
    <property type="protein sequence ID" value="MFB9681555.1"/>
    <property type="molecule type" value="Genomic_DNA"/>
</dbReference>
<organism evidence="8 9">
    <name type="scientific">Streptosporangium vulgare</name>
    <dbReference type="NCBI Taxonomy" id="46190"/>
    <lineage>
        <taxon>Bacteria</taxon>
        <taxon>Bacillati</taxon>
        <taxon>Actinomycetota</taxon>
        <taxon>Actinomycetes</taxon>
        <taxon>Streptosporangiales</taxon>
        <taxon>Streptosporangiaceae</taxon>
        <taxon>Streptosporangium</taxon>
    </lineage>
</organism>
<dbReference type="PANTHER" id="PTHR43214:SF24">
    <property type="entry name" value="TRANSCRIPTIONAL REGULATORY PROTEIN NARL-RELATED"/>
    <property type="match status" value="1"/>
</dbReference>
<gene>
    <name evidence="8" type="ORF">ACFFRH_39260</name>
</gene>
<dbReference type="PANTHER" id="PTHR43214">
    <property type="entry name" value="TWO-COMPONENT RESPONSE REGULATOR"/>
    <property type="match status" value="1"/>
</dbReference>
<name>A0ABV5TT04_9ACTN</name>
<dbReference type="Pfam" id="PF00072">
    <property type="entry name" value="Response_reg"/>
    <property type="match status" value="1"/>
</dbReference>
<evidence type="ECO:0000256" key="5">
    <source>
        <dbReference type="PROSITE-ProRule" id="PRU00169"/>
    </source>
</evidence>
<evidence type="ECO:0000259" key="7">
    <source>
        <dbReference type="PROSITE" id="PS50110"/>
    </source>
</evidence>
<dbReference type="InterPro" id="IPR001789">
    <property type="entry name" value="Sig_transdc_resp-reg_receiver"/>
</dbReference>
<dbReference type="InterPro" id="IPR000792">
    <property type="entry name" value="Tscrpt_reg_LuxR_C"/>
</dbReference>
<dbReference type="InterPro" id="IPR011006">
    <property type="entry name" value="CheY-like_superfamily"/>
</dbReference>
<accession>A0ABV5TT04</accession>
<keyword evidence="4" id="KW-0804">Transcription</keyword>
<dbReference type="SMART" id="SM00421">
    <property type="entry name" value="HTH_LUXR"/>
    <property type="match status" value="1"/>
</dbReference>
<dbReference type="PROSITE" id="PS50110">
    <property type="entry name" value="RESPONSE_REGULATORY"/>
    <property type="match status" value="1"/>
</dbReference>
<protein>
    <submittedName>
        <fullName evidence="8">Response regulator</fullName>
    </submittedName>
</protein>
<dbReference type="CDD" id="cd17535">
    <property type="entry name" value="REC_NarL-like"/>
    <property type="match status" value="1"/>
</dbReference>
<comment type="caution">
    <text evidence="8">The sequence shown here is derived from an EMBL/GenBank/DDBJ whole genome shotgun (WGS) entry which is preliminary data.</text>
</comment>
<proteinExistence type="predicted"/>
<keyword evidence="3" id="KW-0238">DNA-binding</keyword>
<evidence type="ECO:0000256" key="2">
    <source>
        <dbReference type="ARBA" id="ARBA00023015"/>
    </source>
</evidence>
<feature type="domain" description="HTH luxR-type" evidence="6">
    <location>
        <begin position="148"/>
        <end position="213"/>
    </location>
</feature>
<dbReference type="PRINTS" id="PR00038">
    <property type="entry name" value="HTHLUXR"/>
</dbReference>
<dbReference type="SUPFAM" id="SSF52172">
    <property type="entry name" value="CheY-like"/>
    <property type="match status" value="1"/>
</dbReference>
<keyword evidence="9" id="KW-1185">Reference proteome</keyword>
<dbReference type="InterPro" id="IPR039420">
    <property type="entry name" value="WalR-like"/>
</dbReference>
<feature type="domain" description="Response regulatory" evidence="7">
    <location>
        <begin position="3"/>
        <end position="121"/>
    </location>
</feature>
<feature type="modified residue" description="4-aspartylphosphate" evidence="5">
    <location>
        <position position="54"/>
    </location>
</feature>
<sequence>MIGVVIVDDQELVRAGLRTLLENDPGITVVGEASEGRAALSRVRELHPDVVLMDIRMPGMDGLEATAAIRADESLAGSRVLILTTFDDEEDIVEAVTLGAAGYLLKDTPSEDLRKAVRTAAGGGNVLSPAIARRVMERLARTPRPPEPDPRLATLTERELAVLARIGHAETNDRIAAALFISPATVRTYVSRILTKLDARDRTALAVIAHRSGLATGEDPRR</sequence>
<evidence type="ECO:0000256" key="3">
    <source>
        <dbReference type="ARBA" id="ARBA00023125"/>
    </source>
</evidence>
<dbReference type="CDD" id="cd06170">
    <property type="entry name" value="LuxR_C_like"/>
    <property type="match status" value="1"/>
</dbReference>
<keyword evidence="2" id="KW-0805">Transcription regulation</keyword>
<dbReference type="PROSITE" id="PS50043">
    <property type="entry name" value="HTH_LUXR_2"/>
    <property type="match status" value="1"/>
</dbReference>
<dbReference type="SMART" id="SM00448">
    <property type="entry name" value="REC"/>
    <property type="match status" value="1"/>
</dbReference>
<dbReference type="Proteomes" id="UP001589610">
    <property type="component" value="Unassembled WGS sequence"/>
</dbReference>
<keyword evidence="1 5" id="KW-0597">Phosphoprotein</keyword>
<dbReference type="InterPro" id="IPR016032">
    <property type="entry name" value="Sig_transdc_resp-reg_C-effctor"/>
</dbReference>
<evidence type="ECO:0000256" key="1">
    <source>
        <dbReference type="ARBA" id="ARBA00022553"/>
    </source>
</evidence>
<dbReference type="Pfam" id="PF00196">
    <property type="entry name" value="GerE"/>
    <property type="match status" value="1"/>
</dbReference>
<dbReference type="SUPFAM" id="SSF46894">
    <property type="entry name" value="C-terminal effector domain of the bipartite response regulators"/>
    <property type="match status" value="1"/>
</dbReference>
<dbReference type="InterPro" id="IPR058245">
    <property type="entry name" value="NreC/VraR/RcsB-like_REC"/>
</dbReference>
<evidence type="ECO:0000256" key="4">
    <source>
        <dbReference type="ARBA" id="ARBA00023163"/>
    </source>
</evidence>